<dbReference type="SUPFAM" id="SSF143410">
    <property type="entry name" value="DOPA-like"/>
    <property type="match status" value="1"/>
</dbReference>
<dbReference type="Gene3D" id="3.30.70.1240">
    <property type="entry name" value="DOPA-like domains"/>
    <property type="match status" value="1"/>
</dbReference>
<dbReference type="Pfam" id="PF08883">
    <property type="entry name" value="DOPA_dioxygen"/>
    <property type="match status" value="1"/>
</dbReference>
<evidence type="ECO:0000313" key="2">
    <source>
        <dbReference type="Proteomes" id="UP000240987"/>
    </source>
</evidence>
<dbReference type="InterPro" id="IPR023389">
    <property type="entry name" value="DOPA-like_sf"/>
</dbReference>
<dbReference type="PANTHER" id="PTHR36423">
    <property type="entry name" value="AFR070WP"/>
    <property type="match status" value="1"/>
</dbReference>
<reference evidence="1 2" key="1">
    <citation type="submission" date="2018-01" db="EMBL/GenBank/DDBJ databases">
        <title>Whole genome sequencing of Histamine producing bacteria.</title>
        <authorList>
            <person name="Butler K."/>
        </authorList>
    </citation>
    <scope>NUCLEOTIDE SEQUENCE [LARGE SCALE GENOMIC DNA]</scope>
    <source>
        <strain evidence="1 2">JCM 12947</strain>
    </source>
</reference>
<keyword evidence="1" id="KW-0223">Dioxygenase</keyword>
<keyword evidence="1" id="KW-0560">Oxidoreductase</keyword>
<keyword evidence="2" id="KW-1185">Reference proteome</keyword>
<dbReference type="PANTHER" id="PTHR36423:SF2">
    <property type="entry name" value="AFR070WP"/>
    <property type="match status" value="1"/>
</dbReference>
<proteinExistence type="predicted"/>
<dbReference type="PIRSF" id="PIRSF028139">
    <property type="entry name" value="DOPA-diox_rel_Mll2280"/>
    <property type="match status" value="1"/>
</dbReference>
<dbReference type="OrthoDB" id="572228at2"/>
<name>A0A2T3JDH5_9GAMM</name>
<dbReference type="AlphaFoldDB" id="A0A2T3JDH5"/>
<dbReference type="GO" id="GO:0051213">
    <property type="term" value="F:dioxygenase activity"/>
    <property type="evidence" value="ECO:0007669"/>
    <property type="project" value="UniProtKB-KW"/>
</dbReference>
<dbReference type="RefSeq" id="WP_107243809.1">
    <property type="nucleotide sequence ID" value="NZ_JAKJUA010000017.1"/>
</dbReference>
<dbReference type="EMBL" id="PYMJ01000018">
    <property type="protein sequence ID" value="PSU46913.1"/>
    <property type="molecule type" value="Genomic_DNA"/>
</dbReference>
<protein>
    <submittedName>
        <fullName evidence="1">4,5-dioxygenase</fullName>
    </submittedName>
</protein>
<comment type="caution">
    <text evidence="1">The sequence shown here is derived from an EMBL/GenBank/DDBJ whole genome shotgun (WGS) entry which is preliminary data.</text>
</comment>
<sequence>MYHAHVYFDLSQESLATRLHHEITANRDDILRIYPLVMRKVGPHDKPMFEVHFNDNQQGFVNWLDQHRKGLSVLIHPNTGNDLQDHTDNAVWLGEELPVHVDTFR</sequence>
<dbReference type="Proteomes" id="UP000240987">
    <property type="component" value="Unassembled WGS sequence"/>
</dbReference>
<organism evidence="1 2">
    <name type="scientific">Photobacterium frigidiphilum</name>
    <dbReference type="NCBI Taxonomy" id="264736"/>
    <lineage>
        <taxon>Bacteria</taxon>
        <taxon>Pseudomonadati</taxon>
        <taxon>Pseudomonadota</taxon>
        <taxon>Gammaproteobacteria</taxon>
        <taxon>Vibrionales</taxon>
        <taxon>Vibrionaceae</taxon>
        <taxon>Photobacterium</taxon>
    </lineage>
</organism>
<gene>
    <name evidence="1" type="ORF">C9J12_17040</name>
</gene>
<dbReference type="InterPro" id="IPR014980">
    <property type="entry name" value="DOPA_dioxygen"/>
</dbReference>
<evidence type="ECO:0000313" key="1">
    <source>
        <dbReference type="EMBL" id="PSU46913.1"/>
    </source>
</evidence>
<accession>A0A2T3JDH5</accession>